<reference evidence="1 2" key="1">
    <citation type="journal article" date="2023" name="Sci. Data">
        <title>Genome assembly of the Korean intertidal mud-creeper Batillaria attramentaria.</title>
        <authorList>
            <person name="Patra A.K."/>
            <person name="Ho P.T."/>
            <person name="Jun S."/>
            <person name="Lee S.J."/>
            <person name="Kim Y."/>
            <person name="Won Y.J."/>
        </authorList>
    </citation>
    <scope>NUCLEOTIDE SEQUENCE [LARGE SCALE GENOMIC DNA]</scope>
    <source>
        <strain evidence="1">Wonlab-2016</strain>
    </source>
</reference>
<proteinExistence type="predicted"/>
<protein>
    <submittedName>
        <fullName evidence="1">Uncharacterized protein</fullName>
    </submittedName>
</protein>
<dbReference type="EMBL" id="JACVVK020000040">
    <property type="protein sequence ID" value="KAK7500010.1"/>
    <property type="molecule type" value="Genomic_DNA"/>
</dbReference>
<evidence type="ECO:0000313" key="1">
    <source>
        <dbReference type="EMBL" id="KAK7500010.1"/>
    </source>
</evidence>
<keyword evidence="2" id="KW-1185">Reference proteome</keyword>
<accession>A0ABD0LKR8</accession>
<sequence>MKWSVFETNVLRDWYSVGLTVLVNVVSHVSTTGEGIIQPGQSRQLCRSVTGSEWSSSMSNYIDTRTGAAERKCPSEVVCVCTRTLGHARALTVQAELVTMHYLLRKIKVLL</sequence>
<name>A0ABD0LKR8_9CAEN</name>
<organism evidence="1 2">
    <name type="scientific">Batillaria attramentaria</name>
    <dbReference type="NCBI Taxonomy" id="370345"/>
    <lineage>
        <taxon>Eukaryota</taxon>
        <taxon>Metazoa</taxon>
        <taxon>Spiralia</taxon>
        <taxon>Lophotrochozoa</taxon>
        <taxon>Mollusca</taxon>
        <taxon>Gastropoda</taxon>
        <taxon>Caenogastropoda</taxon>
        <taxon>Sorbeoconcha</taxon>
        <taxon>Cerithioidea</taxon>
        <taxon>Batillariidae</taxon>
        <taxon>Batillaria</taxon>
    </lineage>
</organism>
<dbReference type="AlphaFoldDB" id="A0ABD0LKR8"/>
<dbReference type="Proteomes" id="UP001519460">
    <property type="component" value="Unassembled WGS sequence"/>
</dbReference>
<gene>
    <name evidence="1" type="ORF">BaRGS_00008858</name>
</gene>
<comment type="caution">
    <text evidence="1">The sequence shown here is derived from an EMBL/GenBank/DDBJ whole genome shotgun (WGS) entry which is preliminary data.</text>
</comment>
<evidence type="ECO:0000313" key="2">
    <source>
        <dbReference type="Proteomes" id="UP001519460"/>
    </source>
</evidence>